<dbReference type="PANTHER" id="PTHR15154:SF2">
    <property type="entry name" value="HAMARTIN"/>
    <property type="match status" value="1"/>
</dbReference>
<feature type="coiled-coil region" evidence="1">
    <location>
        <begin position="566"/>
        <end position="593"/>
    </location>
</feature>
<keyword evidence="1" id="KW-0175">Coiled coil</keyword>
<reference evidence="3" key="2">
    <citation type="submission" date="2020-10" db="UniProtKB">
        <authorList>
            <consortium name="WormBaseParasite"/>
        </authorList>
    </citation>
    <scope>IDENTIFICATION</scope>
</reference>
<dbReference type="Proteomes" id="UP000492821">
    <property type="component" value="Unassembled WGS sequence"/>
</dbReference>
<accession>A0A7E4VK66</accession>
<dbReference type="PANTHER" id="PTHR15154">
    <property type="entry name" value="HAMARTIN"/>
    <property type="match status" value="1"/>
</dbReference>
<dbReference type="InterPro" id="IPR007483">
    <property type="entry name" value="Hamartin"/>
</dbReference>
<dbReference type="GO" id="GO:0051726">
    <property type="term" value="P:regulation of cell cycle"/>
    <property type="evidence" value="ECO:0007669"/>
    <property type="project" value="TreeGrafter"/>
</dbReference>
<evidence type="ECO:0000313" key="2">
    <source>
        <dbReference type="Proteomes" id="UP000492821"/>
    </source>
</evidence>
<dbReference type="GO" id="GO:0033596">
    <property type="term" value="C:TSC1-TSC2 complex"/>
    <property type="evidence" value="ECO:0007669"/>
    <property type="project" value="TreeGrafter"/>
</dbReference>
<proteinExistence type="predicted"/>
<sequence>MAPEVAAQLARLEAVDAEVSSRAGAVLREWVAAGQAIGPLVDHYVRVKSPEALAVLAGIKEPYDEVLINKINDTFRRAPLEALGLLLRLMQFAPPWLRHVPKYSLFTALIERLKYDKIKTHADVELAVGILNILAGLVPHCVDVTAVQLERFFLAFTKGAVLYTTIMQNQTAAPSNFDVSIARVQASAVYAALSNFFEFVYATFPCNFAEFIRKQNQAYPSRTFVLRVLEPMSKSMRLNAKLFTGSCQKELVRHGFDESFAAAESLSLHDVPHTVPCVQPSLSATSSSSSLRLNPAPSLGSAAVPISTAPEWSPLEDLPLRPMTYSASTTMNSLLSDSFRPRVASNTMKPPPTKKVSLGERVNNFFKGTERPPKDEDLLIPADLERPPMEDAFCPYSSSFIDRRPPIDVKPQIEVAAAAIPADPVQPQKTGSKRRRCTSDPCGCRQHGSVENLDPEKYPHTFRILQSADHGVVTDSTLSRLSSAAASIRSDYLATSATYQNTLLRHGILASPDDEFAALENLKVDQQRDVLLMRARLQHQHLLYERYGRVINACRNSLLYERLRECQAVFGERDALKEQVAALKAELAAKDTAASEALAKMERERAEWATYESLMKAKIDDMAKERDTANSRAIALQQEVQQVLGRDADLRASRDVALRERDDLMAEYRFVNEQLSQAQMNLMRNTQLERRCQVLSETVQSLTRQVLDARGNCAVSAEVVAAPVLENAELRKQLSKVRRELRAKKEAAAMFPNRFDDVEWLLSVEGAMEAAFSVFEDKLAEHAAENRALRETNVYYLNHIYELKAELESERKHRLQGCYAGKAGIATRSPPSSNVDMSVISGLFANAPVAESPDNTPYYKSCIFGLDDDEVAEADENDPGDLDESMDVPKPHFAGNWGTGATNIPKAPTANSSTFNYDAILNHSTATAAFQMQHPAACIGYRQHAPPGKPQSPPQ</sequence>
<evidence type="ECO:0000256" key="1">
    <source>
        <dbReference type="SAM" id="Coils"/>
    </source>
</evidence>
<dbReference type="AlphaFoldDB" id="A0A7E4VK66"/>
<dbReference type="GO" id="GO:0032007">
    <property type="term" value="P:negative regulation of TOR signaling"/>
    <property type="evidence" value="ECO:0007669"/>
    <property type="project" value="TreeGrafter"/>
</dbReference>
<protein>
    <submittedName>
        <fullName evidence="3">Hamartin</fullName>
    </submittedName>
</protein>
<dbReference type="Pfam" id="PF04388">
    <property type="entry name" value="Hamartin"/>
    <property type="match status" value="1"/>
</dbReference>
<organism evidence="2 3">
    <name type="scientific">Panagrellus redivivus</name>
    <name type="common">Microworm</name>
    <dbReference type="NCBI Taxonomy" id="6233"/>
    <lineage>
        <taxon>Eukaryota</taxon>
        <taxon>Metazoa</taxon>
        <taxon>Ecdysozoa</taxon>
        <taxon>Nematoda</taxon>
        <taxon>Chromadorea</taxon>
        <taxon>Rhabditida</taxon>
        <taxon>Tylenchina</taxon>
        <taxon>Panagrolaimomorpha</taxon>
        <taxon>Panagrolaimoidea</taxon>
        <taxon>Panagrolaimidae</taxon>
        <taxon>Panagrellus</taxon>
    </lineage>
</organism>
<dbReference type="WBParaSite" id="Pan_g2180.t1">
    <property type="protein sequence ID" value="Pan_g2180.t1"/>
    <property type="gene ID" value="Pan_g2180"/>
</dbReference>
<reference evidence="2" key="1">
    <citation type="journal article" date="2013" name="Genetics">
        <title>The draft genome and transcriptome of Panagrellus redivivus are shaped by the harsh demands of a free-living lifestyle.</title>
        <authorList>
            <person name="Srinivasan J."/>
            <person name="Dillman A.R."/>
            <person name="Macchietto M.G."/>
            <person name="Heikkinen L."/>
            <person name="Lakso M."/>
            <person name="Fracchia K.M."/>
            <person name="Antoshechkin I."/>
            <person name="Mortazavi A."/>
            <person name="Wong G."/>
            <person name="Sternberg P.W."/>
        </authorList>
    </citation>
    <scope>NUCLEOTIDE SEQUENCE [LARGE SCALE GENOMIC DNA]</scope>
    <source>
        <strain evidence="2">MT8872</strain>
    </source>
</reference>
<name>A0A7E4VK66_PANRE</name>
<evidence type="ECO:0000313" key="3">
    <source>
        <dbReference type="WBParaSite" id="Pan_g2180.t1"/>
    </source>
</evidence>
<feature type="coiled-coil region" evidence="1">
    <location>
        <begin position="619"/>
        <end position="747"/>
    </location>
</feature>
<keyword evidence="2" id="KW-1185">Reference proteome</keyword>